<name>A0AAW2CJ37_9ROSI</name>
<dbReference type="AlphaFoldDB" id="A0AAW2CJ37"/>
<dbReference type="Proteomes" id="UP001459277">
    <property type="component" value="Unassembled WGS sequence"/>
</dbReference>
<organism evidence="1 2">
    <name type="scientific">Lithocarpus litseifolius</name>
    <dbReference type="NCBI Taxonomy" id="425828"/>
    <lineage>
        <taxon>Eukaryota</taxon>
        <taxon>Viridiplantae</taxon>
        <taxon>Streptophyta</taxon>
        <taxon>Embryophyta</taxon>
        <taxon>Tracheophyta</taxon>
        <taxon>Spermatophyta</taxon>
        <taxon>Magnoliopsida</taxon>
        <taxon>eudicotyledons</taxon>
        <taxon>Gunneridae</taxon>
        <taxon>Pentapetalae</taxon>
        <taxon>rosids</taxon>
        <taxon>fabids</taxon>
        <taxon>Fagales</taxon>
        <taxon>Fagaceae</taxon>
        <taxon>Lithocarpus</taxon>
    </lineage>
</organism>
<accession>A0AAW2CJ37</accession>
<evidence type="ECO:0000313" key="2">
    <source>
        <dbReference type="Proteomes" id="UP001459277"/>
    </source>
</evidence>
<gene>
    <name evidence="1" type="ORF">SO802_017745</name>
</gene>
<dbReference type="EMBL" id="JAZDWU010000006">
    <property type="protein sequence ID" value="KAK9998142.1"/>
    <property type="molecule type" value="Genomic_DNA"/>
</dbReference>
<reference evidence="1 2" key="1">
    <citation type="submission" date="2024-01" db="EMBL/GenBank/DDBJ databases">
        <title>A telomere-to-telomere, gap-free genome of sweet tea (Lithocarpus litseifolius).</title>
        <authorList>
            <person name="Zhou J."/>
        </authorList>
    </citation>
    <scope>NUCLEOTIDE SEQUENCE [LARGE SCALE GENOMIC DNA]</scope>
    <source>
        <strain evidence="1">Zhou-2022a</strain>
        <tissue evidence="1">Leaf</tissue>
    </source>
</reference>
<protein>
    <submittedName>
        <fullName evidence="1">Uncharacterized protein</fullName>
    </submittedName>
</protein>
<proteinExistence type="predicted"/>
<keyword evidence="2" id="KW-1185">Reference proteome</keyword>
<sequence>MLQVWARILWLSKNISKETVAKEKIWSLISQNEPSLVPISLASKLSTEDCMACVDLLEVLLVEHLRRVLDTFSVRLLLQLMIFLICHPSWDIRRMAYNATRKIITAAPQLSEDLLLEFTNFLSVVGEKIYLSKTREFMFFGVASSAARSKGWAMLEAMVDAAIRAKHHGFQYILFLGDDRRVVQAFRKKRSTDWLDNTRLADLNFLAQSGLFCNMLFVPYTIVKHVWSIAKIATQVPLNYC</sequence>
<evidence type="ECO:0000313" key="1">
    <source>
        <dbReference type="EMBL" id="KAK9998142.1"/>
    </source>
</evidence>
<comment type="caution">
    <text evidence="1">The sequence shown here is derived from an EMBL/GenBank/DDBJ whole genome shotgun (WGS) entry which is preliminary data.</text>
</comment>